<dbReference type="Gene3D" id="2.40.10.350">
    <property type="entry name" value="Rod shape-determining protein MreC, domain 2"/>
    <property type="match status" value="1"/>
</dbReference>
<dbReference type="RefSeq" id="WP_160722119.1">
    <property type="nucleotide sequence ID" value="NZ_SUMG01000014.1"/>
</dbReference>
<dbReference type="GO" id="GO:0008360">
    <property type="term" value="P:regulation of cell shape"/>
    <property type="evidence" value="ECO:0007669"/>
    <property type="project" value="UniProtKB-KW"/>
</dbReference>
<feature type="domain" description="Rod shape-determining protein MreC beta-barrel core" evidence="7">
    <location>
        <begin position="127"/>
        <end position="272"/>
    </location>
</feature>
<comment type="function">
    <text evidence="5">Involved in formation and maintenance of cell shape.</text>
</comment>
<evidence type="ECO:0000313" key="9">
    <source>
        <dbReference type="Proteomes" id="UP000449710"/>
    </source>
</evidence>
<comment type="similarity">
    <text evidence="1 5">Belongs to the MreC family.</text>
</comment>
<dbReference type="AlphaFoldDB" id="A0AA43XM97"/>
<dbReference type="GO" id="GO:0005886">
    <property type="term" value="C:plasma membrane"/>
    <property type="evidence" value="ECO:0007669"/>
    <property type="project" value="TreeGrafter"/>
</dbReference>
<evidence type="ECO:0000256" key="5">
    <source>
        <dbReference type="PIRNR" id="PIRNR038471"/>
    </source>
</evidence>
<dbReference type="EMBL" id="SUMG01000014">
    <property type="protein sequence ID" value="NBG88954.1"/>
    <property type="molecule type" value="Genomic_DNA"/>
</dbReference>
<dbReference type="Gene3D" id="2.40.10.340">
    <property type="entry name" value="Rod shape-determining protein MreC, domain 1"/>
    <property type="match status" value="1"/>
</dbReference>
<evidence type="ECO:0000256" key="3">
    <source>
        <dbReference type="ARBA" id="ARBA00022960"/>
    </source>
</evidence>
<dbReference type="InterPro" id="IPR055342">
    <property type="entry name" value="MreC_beta-barrel_core"/>
</dbReference>
<evidence type="ECO:0000256" key="1">
    <source>
        <dbReference type="ARBA" id="ARBA00009369"/>
    </source>
</evidence>
<dbReference type="NCBIfam" id="TIGR00219">
    <property type="entry name" value="mreC"/>
    <property type="match status" value="1"/>
</dbReference>
<evidence type="ECO:0000259" key="7">
    <source>
        <dbReference type="Pfam" id="PF04085"/>
    </source>
</evidence>
<evidence type="ECO:0000256" key="4">
    <source>
        <dbReference type="ARBA" id="ARBA00032089"/>
    </source>
</evidence>
<proteinExistence type="inferred from homology"/>
<evidence type="ECO:0000256" key="2">
    <source>
        <dbReference type="ARBA" id="ARBA00013855"/>
    </source>
</evidence>
<dbReference type="PANTHER" id="PTHR34138:SF1">
    <property type="entry name" value="CELL SHAPE-DETERMINING PROTEIN MREC"/>
    <property type="match status" value="1"/>
</dbReference>
<dbReference type="PANTHER" id="PTHR34138">
    <property type="entry name" value="CELL SHAPE-DETERMINING PROTEIN MREC"/>
    <property type="match status" value="1"/>
</dbReference>
<comment type="caution">
    <text evidence="8">The sequence shown here is derived from an EMBL/GenBank/DDBJ whole genome shotgun (WGS) entry which is preliminary data.</text>
</comment>
<keyword evidence="6" id="KW-0175">Coiled coil</keyword>
<protein>
    <recommendedName>
        <fullName evidence="2 5">Cell shape-determining protein MreC</fullName>
    </recommendedName>
    <alternativeName>
        <fullName evidence="4 5">Cell shape protein MreC</fullName>
    </alternativeName>
</protein>
<evidence type="ECO:0000256" key="6">
    <source>
        <dbReference type="SAM" id="Coils"/>
    </source>
</evidence>
<keyword evidence="9" id="KW-1185">Reference proteome</keyword>
<dbReference type="Proteomes" id="UP000449710">
    <property type="component" value="Unassembled WGS sequence"/>
</dbReference>
<reference evidence="8 9" key="1">
    <citation type="submission" date="2019-04" db="EMBL/GenBank/DDBJ databases">
        <title>Isachenkonia alkalipeptolytica gen. nov. sp. nov. a new anaerobic, alkiliphilic organothrophic bacterium capable to reduce synthesized ferrihydrite isolated from a soda lake.</title>
        <authorList>
            <person name="Toshchakov S.V."/>
            <person name="Zavarzina D.G."/>
            <person name="Zhilina T.N."/>
            <person name="Kostrikina N.A."/>
            <person name="Kublanov I.V."/>
        </authorList>
    </citation>
    <scope>NUCLEOTIDE SEQUENCE [LARGE SCALE GENOMIC DNA]</scope>
    <source>
        <strain evidence="8 9">Z-1701</strain>
    </source>
</reference>
<dbReference type="InterPro" id="IPR042175">
    <property type="entry name" value="Cell/Rod_MreC_2"/>
</dbReference>
<sequence length="278" mass="30629">MSKSLINRKTATIITILLILAVIFMGITSGEREKVSVIERWIGNVITPIQRAVMTPIHGIQDRVYDIANFAQLNQQNQELEQSLIEKEQELIEARLSESELEELRGLQESLNFVSAADHGEPVSARIISKSHADWFNVFTINAGENHGIVQDGVVLSEKGLVGRVIEVGDNWARVMSISDSNSSVSFKVLRDANVEGIVQGSVTDSLEGYLFDPRMEIEIGDQLVTSGQGIFPEGVLIGEVTEIGKSSEQLLDAVKVEPAVDFQKINRVLVLDMEEDG</sequence>
<keyword evidence="3 5" id="KW-0133">Cell shape</keyword>
<dbReference type="InterPro" id="IPR007221">
    <property type="entry name" value="MreC"/>
</dbReference>
<evidence type="ECO:0000313" key="8">
    <source>
        <dbReference type="EMBL" id="NBG88954.1"/>
    </source>
</evidence>
<feature type="coiled-coil region" evidence="6">
    <location>
        <begin position="70"/>
        <end position="97"/>
    </location>
</feature>
<accession>A0AA43XM97</accession>
<organism evidence="8 9">
    <name type="scientific">Isachenkonia alkalipeptolytica</name>
    <dbReference type="NCBI Taxonomy" id="2565777"/>
    <lineage>
        <taxon>Bacteria</taxon>
        <taxon>Bacillati</taxon>
        <taxon>Bacillota</taxon>
        <taxon>Clostridia</taxon>
        <taxon>Eubacteriales</taxon>
        <taxon>Clostridiaceae</taxon>
        <taxon>Isachenkonia</taxon>
    </lineage>
</organism>
<dbReference type="InterPro" id="IPR042177">
    <property type="entry name" value="Cell/Rod_1"/>
</dbReference>
<gene>
    <name evidence="8" type="primary">mreC</name>
    <name evidence="8" type="ORF">ISALK_10630</name>
</gene>
<name>A0AA43XM97_9CLOT</name>
<dbReference type="PIRSF" id="PIRSF038471">
    <property type="entry name" value="MreC"/>
    <property type="match status" value="1"/>
</dbReference>
<dbReference type="Pfam" id="PF04085">
    <property type="entry name" value="MreC"/>
    <property type="match status" value="1"/>
</dbReference>